<name>A0A482VPH3_ASBVE</name>
<evidence type="ECO:0000313" key="6">
    <source>
        <dbReference type="EMBL" id="RZC34308.1"/>
    </source>
</evidence>
<feature type="compositionally biased region" description="Basic residues" evidence="5">
    <location>
        <begin position="65"/>
        <end position="74"/>
    </location>
</feature>
<feature type="compositionally biased region" description="Basic and acidic residues" evidence="5">
    <location>
        <begin position="1"/>
        <end position="16"/>
    </location>
</feature>
<keyword evidence="7" id="KW-1185">Reference proteome</keyword>
<dbReference type="Pfam" id="PF05132">
    <property type="entry name" value="RNA_pol_Rpc4"/>
    <property type="match status" value="1"/>
</dbReference>
<evidence type="ECO:0000256" key="5">
    <source>
        <dbReference type="SAM" id="MobiDB-lite"/>
    </source>
</evidence>
<dbReference type="InterPro" id="IPR007811">
    <property type="entry name" value="RPC4"/>
</dbReference>
<reference evidence="6 7" key="1">
    <citation type="submission" date="2017-03" db="EMBL/GenBank/DDBJ databases">
        <title>Genome of the blue death feigning beetle - Asbolus verrucosus.</title>
        <authorList>
            <person name="Rider S.D."/>
        </authorList>
    </citation>
    <scope>NUCLEOTIDE SEQUENCE [LARGE SCALE GENOMIC DNA]</scope>
    <source>
        <strain evidence="6">Butters</strain>
        <tissue evidence="6">Head and leg muscle</tissue>
    </source>
</reference>
<evidence type="ECO:0000256" key="2">
    <source>
        <dbReference type="ARBA" id="ARBA00022478"/>
    </source>
</evidence>
<organism evidence="6 7">
    <name type="scientific">Asbolus verrucosus</name>
    <name type="common">Desert ironclad beetle</name>
    <dbReference type="NCBI Taxonomy" id="1661398"/>
    <lineage>
        <taxon>Eukaryota</taxon>
        <taxon>Metazoa</taxon>
        <taxon>Ecdysozoa</taxon>
        <taxon>Arthropoda</taxon>
        <taxon>Hexapoda</taxon>
        <taxon>Insecta</taxon>
        <taxon>Pterygota</taxon>
        <taxon>Neoptera</taxon>
        <taxon>Endopterygota</taxon>
        <taxon>Coleoptera</taxon>
        <taxon>Polyphaga</taxon>
        <taxon>Cucujiformia</taxon>
        <taxon>Tenebrionidae</taxon>
        <taxon>Pimeliinae</taxon>
        <taxon>Asbolus</taxon>
    </lineage>
</organism>
<comment type="subcellular location">
    <subcellularLocation>
        <location evidence="1">Nucleus</location>
    </subcellularLocation>
</comment>
<sequence length="313" mass="35723">MEDKKNLKSVIEKETPGGRLQSLKLPRDLSLGITKSKKQYTPNLNVIRNKDKTKEFLNKRDQKRKDKTSHKERHNKQDNKQRYQQSIGVFSQGTGEVKRLNAYTEKRVSFRDNSTVSNMVLPTINRNTWTVNKKAEDVVLEELLNCDIDSDDEKMSFAPLTLSSDPIKKVKKETINIKKEENSTFKTEFLPEPFSNDDIYNEENPSLSLVKLPDSFAGKGLSDDPNVKELFDYPLSGMLEGKIGKMVIRRSGKVEVYIGRIKYELTTANTVNTKEELATITKGHNGETCIAVLGHILNSFIMFPDYDALLKKK</sequence>
<evidence type="ECO:0000256" key="1">
    <source>
        <dbReference type="ARBA" id="ARBA00004123"/>
    </source>
</evidence>
<keyword evidence="2" id="KW-0240">DNA-directed RNA polymerase</keyword>
<dbReference type="Proteomes" id="UP000292052">
    <property type="component" value="Unassembled WGS sequence"/>
</dbReference>
<dbReference type="PANTHER" id="PTHR13408">
    <property type="entry name" value="DNA-DIRECTED RNA POLYMERASE III"/>
    <property type="match status" value="1"/>
</dbReference>
<dbReference type="PANTHER" id="PTHR13408:SF0">
    <property type="entry name" value="DNA-DIRECTED RNA POLYMERASE III SUBUNIT RPC4"/>
    <property type="match status" value="1"/>
</dbReference>
<evidence type="ECO:0000256" key="4">
    <source>
        <dbReference type="ARBA" id="ARBA00023242"/>
    </source>
</evidence>
<feature type="compositionally biased region" description="Basic and acidic residues" evidence="5">
    <location>
        <begin position="48"/>
        <end position="64"/>
    </location>
</feature>
<feature type="region of interest" description="Disordered" evidence="5">
    <location>
        <begin position="1"/>
        <end position="23"/>
    </location>
</feature>
<feature type="region of interest" description="Disordered" evidence="5">
    <location>
        <begin position="48"/>
        <end position="83"/>
    </location>
</feature>
<dbReference type="GO" id="GO:0042797">
    <property type="term" value="P:tRNA transcription by RNA polymerase III"/>
    <property type="evidence" value="ECO:0007669"/>
    <property type="project" value="TreeGrafter"/>
</dbReference>
<proteinExistence type="predicted"/>
<dbReference type="OrthoDB" id="5836119at2759"/>
<evidence type="ECO:0000313" key="7">
    <source>
        <dbReference type="Proteomes" id="UP000292052"/>
    </source>
</evidence>
<dbReference type="STRING" id="1661398.A0A482VPH3"/>
<dbReference type="GO" id="GO:0003677">
    <property type="term" value="F:DNA binding"/>
    <property type="evidence" value="ECO:0007669"/>
    <property type="project" value="InterPro"/>
</dbReference>
<keyword evidence="4" id="KW-0539">Nucleus</keyword>
<evidence type="ECO:0000256" key="3">
    <source>
        <dbReference type="ARBA" id="ARBA00023163"/>
    </source>
</evidence>
<accession>A0A482VPH3</accession>
<comment type="caution">
    <text evidence="6">The sequence shown here is derived from an EMBL/GenBank/DDBJ whole genome shotgun (WGS) entry which is preliminary data.</text>
</comment>
<protein>
    <submittedName>
        <fullName evidence="6">RNA pol Rpc4 domain containing protein</fullName>
    </submittedName>
</protein>
<dbReference type="AlphaFoldDB" id="A0A482VPH3"/>
<gene>
    <name evidence="6" type="ORF">BDFB_001647</name>
</gene>
<keyword evidence="3" id="KW-0804">Transcription</keyword>
<dbReference type="GO" id="GO:0005666">
    <property type="term" value="C:RNA polymerase III complex"/>
    <property type="evidence" value="ECO:0007669"/>
    <property type="project" value="InterPro"/>
</dbReference>
<dbReference type="EMBL" id="QDEB01081254">
    <property type="protein sequence ID" value="RZC34308.1"/>
    <property type="molecule type" value="Genomic_DNA"/>
</dbReference>